<reference evidence="1 2" key="1">
    <citation type="submission" date="2019-06" db="EMBL/GenBank/DDBJ databases">
        <authorList>
            <person name="Broberg M."/>
        </authorList>
    </citation>
    <scope>NUCLEOTIDE SEQUENCE [LARGE SCALE GENOMIC DNA]</scope>
</reference>
<protein>
    <recommendedName>
        <fullName evidence="3">Endonuclease/exonuclease/phosphatase domain-containing protein</fullName>
    </recommendedName>
</protein>
<proteinExistence type="predicted"/>
<evidence type="ECO:0008006" key="3">
    <source>
        <dbReference type="Google" id="ProtNLM"/>
    </source>
</evidence>
<dbReference type="Proteomes" id="UP000766486">
    <property type="component" value="Unassembled WGS sequence"/>
</dbReference>
<dbReference type="Gene3D" id="3.60.10.10">
    <property type="entry name" value="Endonuclease/exonuclease/phosphatase"/>
    <property type="match status" value="1"/>
</dbReference>
<comment type="caution">
    <text evidence="1">The sequence shown here is derived from an EMBL/GenBank/DDBJ whole genome shotgun (WGS) entry which is preliminary data.</text>
</comment>
<name>A0ABY6TSQ1_BIOOC</name>
<sequence>MALLSKACFKSQSSEDHAIVGPVTRFELPSHYGRDALCVDVFIKSRLSDTKSQEYCRLRLINVHLDSLSSTLDFRKQQVAHLSKILQGDEVPIRQYRAGIIAGDFNAISPEDQGLIEKNGLKDAWLHLHGDHATDSQKATWIGNKESEDARPSGSPGPLIFCGFPFKDQNMAFMKQFSPHLIENSDWTEKE</sequence>
<gene>
    <name evidence="1" type="ORF">CLO192961_LOCUS55349</name>
</gene>
<organism evidence="1 2">
    <name type="scientific">Bionectria ochroleuca</name>
    <name type="common">Gliocladium roseum</name>
    <dbReference type="NCBI Taxonomy" id="29856"/>
    <lineage>
        <taxon>Eukaryota</taxon>
        <taxon>Fungi</taxon>
        <taxon>Dikarya</taxon>
        <taxon>Ascomycota</taxon>
        <taxon>Pezizomycotina</taxon>
        <taxon>Sordariomycetes</taxon>
        <taxon>Hypocreomycetidae</taxon>
        <taxon>Hypocreales</taxon>
        <taxon>Bionectriaceae</taxon>
        <taxon>Clonostachys</taxon>
    </lineage>
</organism>
<evidence type="ECO:0000313" key="1">
    <source>
        <dbReference type="EMBL" id="VUC21497.1"/>
    </source>
</evidence>
<keyword evidence="2" id="KW-1185">Reference proteome</keyword>
<evidence type="ECO:0000313" key="2">
    <source>
        <dbReference type="Proteomes" id="UP000766486"/>
    </source>
</evidence>
<accession>A0ABY6TSQ1</accession>
<dbReference type="InterPro" id="IPR036691">
    <property type="entry name" value="Endo/exonu/phosph_ase_sf"/>
</dbReference>
<dbReference type="EMBL" id="CABFNS010000399">
    <property type="protein sequence ID" value="VUC21497.1"/>
    <property type="molecule type" value="Genomic_DNA"/>
</dbReference>
<dbReference type="SUPFAM" id="SSF56219">
    <property type="entry name" value="DNase I-like"/>
    <property type="match status" value="1"/>
</dbReference>